<feature type="non-terminal residue" evidence="2">
    <location>
        <position position="36"/>
    </location>
</feature>
<dbReference type="EMBL" id="LXQA010045248">
    <property type="protein sequence ID" value="MCI01104.1"/>
    <property type="molecule type" value="Genomic_DNA"/>
</dbReference>
<protein>
    <submittedName>
        <fullName evidence="2">Syntaxin-binding protein</fullName>
    </submittedName>
</protein>
<keyword evidence="3" id="KW-1185">Reference proteome</keyword>
<evidence type="ECO:0000313" key="3">
    <source>
        <dbReference type="Proteomes" id="UP000265520"/>
    </source>
</evidence>
<name>A0A392NP05_9FABA</name>
<comment type="caution">
    <text evidence="2">The sequence shown here is derived from an EMBL/GenBank/DDBJ whole genome shotgun (WGS) entry which is preliminary data.</text>
</comment>
<evidence type="ECO:0000256" key="1">
    <source>
        <dbReference type="SAM" id="MobiDB-lite"/>
    </source>
</evidence>
<sequence>MKGNNQKASDKEEQQDEKAGAVDQIKKKYGFSSSSN</sequence>
<organism evidence="2 3">
    <name type="scientific">Trifolium medium</name>
    <dbReference type="NCBI Taxonomy" id="97028"/>
    <lineage>
        <taxon>Eukaryota</taxon>
        <taxon>Viridiplantae</taxon>
        <taxon>Streptophyta</taxon>
        <taxon>Embryophyta</taxon>
        <taxon>Tracheophyta</taxon>
        <taxon>Spermatophyta</taxon>
        <taxon>Magnoliopsida</taxon>
        <taxon>eudicotyledons</taxon>
        <taxon>Gunneridae</taxon>
        <taxon>Pentapetalae</taxon>
        <taxon>rosids</taxon>
        <taxon>fabids</taxon>
        <taxon>Fabales</taxon>
        <taxon>Fabaceae</taxon>
        <taxon>Papilionoideae</taxon>
        <taxon>50 kb inversion clade</taxon>
        <taxon>NPAAA clade</taxon>
        <taxon>Hologalegina</taxon>
        <taxon>IRL clade</taxon>
        <taxon>Trifolieae</taxon>
        <taxon>Trifolium</taxon>
    </lineage>
</organism>
<dbReference type="AlphaFoldDB" id="A0A392NP05"/>
<reference evidence="2 3" key="1">
    <citation type="journal article" date="2018" name="Front. Plant Sci.">
        <title>Red Clover (Trifolium pratense) and Zigzag Clover (T. medium) - A Picture of Genomic Similarities and Differences.</title>
        <authorList>
            <person name="Dluhosova J."/>
            <person name="Istvanek J."/>
            <person name="Nedelnik J."/>
            <person name="Repkova J."/>
        </authorList>
    </citation>
    <scope>NUCLEOTIDE SEQUENCE [LARGE SCALE GENOMIC DNA]</scope>
    <source>
        <strain evidence="3">cv. 10/8</strain>
        <tissue evidence="2">Leaf</tissue>
    </source>
</reference>
<dbReference type="Proteomes" id="UP000265520">
    <property type="component" value="Unassembled WGS sequence"/>
</dbReference>
<feature type="region of interest" description="Disordered" evidence="1">
    <location>
        <begin position="1"/>
        <end position="36"/>
    </location>
</feature>
<accession>A0A392NP05</accession>
<proteinExistence type="predicted"/>
<evidence type="ECO:0000313" key="2">
    <source>
        <dbReference type="EMBL" id="MCI01104.1"/>
    </source>
</evidence>
<feature type="compositionally biased region" description="Basic and acidic residues" evidence="1">
    <location>
        <begin position="8"/>
        <end position="26"/>
    </location>
</feature>